<dbReference type="EMBL" id="CP046522">
    <property type="protein sequence ID" value="QGU95941.1"/>
    <property type="molecule type" value="Genomic_DNA"/>
</dbReference>
<name>A0A6I6F0A2_9CLOT</name>
<accession>A0A6I6F0A2</accession>
<evidence type="ECO:0008006" key="4">
    <source>
        <dbReference type="Google" id="ProtNLM"/>
    </source>
</evidence>
<dbReference type="AlphaFoldDB" id="A0A6I6F0A2"/>
<protein>
    <recommendedName>
        <fullName evidence="4">DUF1002 domain-containing protein</fullName>
    </recommendedName>
</protein>
<keyword evidence="1" id="KW-0732">Signal</keyword>
<feature type="signal peptide" evidence="1">
    <location>
        <begin position="1"/>
        <end position="27"/>
    </location>
</feature>
<gene>
    <name evidence="2" type="ORF">GOM49_13325</name>
</gene>
<keyword evidence="3" id="KW-1185">Reference proteome</keyword>
<feature type="chain" id="PRO_5039042925" description="DUF1002 domain-containing protein" evidence="1">
    <location>
        <begin position="28"/>
        <end position="164"/>
    </location>
</feature>
<proteinExistence type="predicted"/>
<evidence type="ECO:0000313" key="2">
    <source>
        <dbReference type="EMBL" id="QGU95941.1"/>
    </source>
</evidence>
<sequence length="164" mass="18144">MKRTFLKTSIIKAFVLGMCLTSVISTAALAGTISKDVYTIQIESVDNGNQLFEKQKEIDEYVFQKHVKEIEEKGFTVTHTAPLENYVEIGITPYSKDNAEYLYGVFGSDSVKVVEGQQAVLLNEGSADGTAYENQVKTEQTKANFLTHVLEGAASFTKFLKSLL</sequence>
<evidence type="ECO:0000313" key="3">
    <source>
        <dbReference type="Proteomes" id="UP000422764"/>
    </source>
</evidence>
<dbReference type="Proteomes" id="UP000422764">
    <property type="component" value="Chromosome"/>
</dbReference>
<reference evidence="2 3" key="1">
    <citation type="submission" date="2019-12" db="EMBL/GenBank/DDBJ databases">
        <title>Genome sequenceing of Clostridium bovifaecis.</title>
        <authorList>
            <person name="Yao Y."/>
        </authorList>
    </citation>
    <scope>NUCLEOTIDE SEQUENCE [LARGE SCALE GENOMIC DNA]</scope>
    <source>
        <strain evidence="2 3">BXX</strain>
    </source>
</reference>
<organism evidence="2 3">
    <name type="scientific">Clostridium bovifaecis</name>
    <dbReference type="NCBI Taxonomy" id="2184719"/>
    <lineage>
        <taxon>Bacteria</taxon>
        <taxon>Bacillati</taxon>
        <taxon>Bacillota</taxon>
        <taxon>Clostridia</taxon>
        <taxon>Eubacteriales</taxon>
        <taxon>Clostridiaceae</taxon>
        <taxon>Clostridium</taxon>
    </lineage>
</organism>
<evidence type="ECO:0000256" key="1">
    <source>
        <dbReference type="SAM" id="SignalP"/>
    </source>
</evidence>